<dbReference type="PANTHER" id="PTHR43099">
    <property type="entry name" value="UPF0053 PROTEIN YRKA"/>
    <property type="match status" value="1"/>
</dbReference>
<keyword evidence="9" id="KW-1185">Reference proteome</keyword>
<sequence>MNPTTSLLAAEAGTGLTSNPFVVVLATVVLIVASAFFVAVEFSLISARRHRLEDAAASSAAARAALRNASELTLLLAGSQLGITLCALALGSITKPAVHHWFTPVFASWGLPYWTADVIAFVLALLIVTFLHLVVGEMAPKSWSITHPEYSATLLAIPMRGFLWITRPLLVALNTLANRILHRIGVETRDEVASGQDADSLRELVRHSGEAGTLDDTHHRQLLNALELQELTVGDLLGDRGVNAPAAPEEMSSVDVKASPEDIRETARRTGHLRLLVMDGQTAVGVVHARDAINIQSGATARELMRPSLSLEHDLSVAEAFRRMREARAHLVVVEQSGGHPGTHVSEVRGVLTLDDVVRRLLPVTSG</sequence>
<evidence type="ECO:0000259" key="7">
    <source>
        <dbReference type="PROSITE" id="PS51846"/>
    </source>
</evidence>
<comment type="caution">
    <text evidence="8">The sequence shown here is derived from an EMBL/GenBank/DDBJ whole genome shotgun (WGS) entry which is preliminary data.</text>
</comment>
<accession>A0A2A2WN98</accession>
<evidence type="ECO:0000313" key="8">
    <source>
        <dbReference type="EMBL" id="PAY22696.1"/>
    </source>
</evidence>
<dbReference type="Gene3D" id="3.10.580.10">
    <property type="entry name" value="CBS-domain"/>
    <property type="match status" value="1"/>
</dbReference>
<dbReference type="SMART" id="SM00116">
    <property type="entry name" value="CBS"/>
    <property type="match status" value="2"/>
</dbReference>
<dbReference type="PROSITE" id="PS51371">
    <property type="entry name" value="CBS"/>
    <property type="match status" value="1"/>
</dbReference>
<dbReference type="InterPro" id="IPR051676">
    <property type="entry name" value="UPF0053_domain"/>
</dbReference>
<gene>
    <name evidence="8" type="ORF">CEY15_12490</name>
</gene>
<evidence type="ECO:0000256" key="2">
    <source>
        <dbReference type="ARBA" id="ARBA00022475"/>
    </source>
</evidence>
<comment type="subcellular location">
    <subcellularLocation>
        <location evidence="1">Cell membrane</location>
        <topology evidence="1">Multi-pass membrane protein</topology>
    </subcellularLocation>
</comment>
<name>A0A2A2WN98_9ACTN</name>
<evidence type="ECO:0000259" key="6">
    <source>
        <dbReference type="PROSITE" id="PS51371"/>
    </source>
</evidence>
<dbReference type="SUPFAM" id="SSF54631">
    <property type="entry name" value="CBS-domain pair"/>
    <property type="match status" value="1"/>
</dbReference>
<dbReference type="AlphaFoldDB" id="A0A2A2WN98"/>
<dbReference type="InterPro" id="IPR000644">
    <property type="entry name" value="CBS_dom"/>
</dbReference>
<dbReference type="Gene3D" id="3.90.1280.20">
    <property type="match status" value="1"/>
</dbReference>
<organism evidence="8 9">
    <name type="scientific">Dietzia natronolimnaea</name>
    <dbReference type="NCBI Taxonomy" id="161920"/>
    <lineage>
        <taxon>Bacteria</taxon>
        <taxon>Bacillati</taxon>
        <taxon>Actinomycetota</taxon>
        <taxon>Actinomycetes</taxon>
        <taxon>Mycobacteriales</taxon>
        <taxon>Dietziaceae</taxon>
        <taxon>Dietzia</taxon>
    </lineage>
</organism>
<evidence type="ECO:0000256" key="3">
    <source>
        <dbReference type="PROSITE-ProRule" id="PRU00703"/>
    </source>
</evidence>
<dbReference type="Pfam" id="PF01595">
    <property type="entry name" value="CNNM"/>
    <property type="match status" value="1"/>
</dbReference>
<evidence type="ECO:0000313" key="9">
    <source>
        <dbReference type="Proteomes" id="UP000218810"/>
    </source>
</evidence>
<keyword evidence="4 5" id="KW-0472">Membrane</keyword>
<proteinExistence type="predicted"/>
<dbReference type="PANTHER" id="PTHR43099:SF5">
    <property type="entry name" value="HLYC_CORC FAMILY TRANSPORTER"/>
    <property type="match status" value="1"/>
</dbReference>
<dbReference type="GO" id="GO:0005886">
    <property type="term" value="C:plasma membrane"/>
    <property type="evidence" value="ECO:0007669"/>
    <property type="project" value="UniProtKB-SubCell"/>
</dbReference>
<dbReference type="RefSeq" id="WP_095718716.1">
    <property type="nucleotide sequence ID" value="NZ_NTGA01000021.1"/>
</dbReference>
<reference evidence="9" key="1">
    <citation type="submission" date="2017-09" db="EMBL/GenBank/DDBJ databases">
        <authorList>
            <person name="Zhang Y."/>
            <person name="Huang X."/>
            <person name="Liu J."/>
            <person name="Lu L."/>
            <person name="Peng K."/>
        </authorList>
    </citation>
    <scope>NUCLEOTIDE SEQUENCE [LARGE SCALE GENOMIC DNA]</scope>
    <source>
        <strain evidence="9">S-XJ-1</strain>
    </source>
</reference>
<dbReference type="EMBL" id="NTGA01000021">
    <property type="protein sequence ID" value="PAY22696.1"/>
    <property type="molecule type" value="Genomic_DNA"/>
</dbReference>
<dbReference type="PROSITE" id="PS51846">
    <property type="entry name" value="CNNM"/>
    <property type="match status" value="1"/>
</dbReference>
<keyword evidence="4 5" id="KW-0812">Transmembrane</keyword>
<evidence type="ECO:0008006" key="10">
    <source>
        <dbReference type="Google" id="ProtNLM"/>
    </source>
</evidence>
<keyword evidence="2" id="KW-1003">Cell membrane</keyword>
<dbReference type="Proteomes" id="UP000218810">
    <property type="component" value="Unassembled WGS sequence"/>
</dbReference>
<evidence type="ECO:0000256" key="1">
    <source>
        <dbReference type="ARBA" id="ARBA00004651"/>
    </source>
</evidence>
<feature type="transmembrane region" description="Helical" evidence="5">
    <location>
        <begin position="20"/>
        <end position="42"/>
    </location>
</feature>
<keyword evidence="3" id="KW-0129">CBS domain</keyword>
<dbReference type="Pfam" id="PF00571">
    <property type="entry name" value="CBS"/>
    <property type="match status" value="1"/>
</dbReference>
<feature type="transmembrane region" description="Helical" evidence="5">
    <location>
        <begin position="72"/>
        <end position="93"/>
    </location>
</feature>
<dbReference type="InterPro" id="IPR046342">
    <property type="entry name" value="CBS_dom_sf"/>
</dbReference>
<protein>
    <recommendedName>
        <fullName evidence="10">HlyC/CorC family transporter</fullName>
    </recommendedName>
</protein>
<dbReference type="OrthoDB" id="110231at2"/>
<dbReference type="InterPro" id="IPR002550">
    <property type="entry name" value="CNNM"/>
</dbReference>
<evidence type="ECO:0000256" key="5">
    <source>
        <dbReference type="SAM" id="Phobius"/>
    </source>
</evidence>
<feature type="domain" description="CNNM transmembrane" evidence="7">
    <location>
        <begin position="16"/>
        <end position="218"/>
    </location>
</feature>
<feature type="transmembrane region" description="Helical" evidence="5">
    <location>
        <begin position="113"/>
        <end position="135"/>
    </location>
</feature>
<feature type="domain" description="CBS" evidence="6">
    <location>
        <begin position="304"/>
        <end position="367"/>
    </location>
</feature>
<keyword evidence="4 5" id="KW-1133">Transmembrane helix</keyword>
<evidence type="ECO:0000256" key="4">
    <source>
        <dbReference type="PROSITE-ProRule" id="PRU01193"/>
    </source>
</evidence>